<dbReference type="EMBL" id="DXEL01000060">
    <property type="protein sequence ID" value="HIX75182.1"/>
    <property type="molecule type" value="Genomic_DNA"/>
</dbReference>
<dbReference type="InterPro" id="IPR008969">
    <property type="entry name" value="CarboxyPept-like_regulatory"/>
</dbReference>
<feature type="domain" description="Outer membrane protein beta-barrel" evidence="10">
    <location>
        <begin position="389"/>
        <end position="790"/>
    </location>
</feature>
<keyword evidence="4 7" id="KW-0812">Transmembrane</keyword>
<comment type="subcellular location">
    <subcellularLocation>
        <location evidence="1 7">Cell outer membrane</location>
        <topology evidence="1 7">Multi-pass membrane protein</topology>
    </subcellularLocation>
</comment>
<dbReference type="InterPro" id="IPR037066">
    <property type="entry name" value="Plug_dom_sf"/>
</dbReference>
<keyword evidence="8" id="KW-0732">Signal</keyword>
<dbReference type="AlphaFoldDB" id="A0A9D1X910"/>
<name>A0A9D1X910_9BACT</name>
<dbReference type="Pfam" id="PF14905">
    <property type="entry name" value="OMP_b-brl_3"/>
    <property type="match status" value="1"/>
</dbReference>
<evidence type="ECO:0000256" key="3">
    <source>
        <dbReference type="ARBA" id="ARBA00022452"/>
    </source>
</evidence>
<dbReference type="Proteomes" id="UP000886740">
    <property type="component" value="Unassembled WGS sequence"/>
</dbReference>
<keyword evidence="3 7" id="KW-1134">Transmembrane beta strand</keyword>
<evidence type="ECO:0000256" key="8">
    <source>
        <dbReference type="SAM" id="SignalP"/>
    </source>
</evidence>
<sequence length="812" mass="91382">MKTAKTILLASALCASSPFLFAQNIVSEQYTIKGQIVDSLTNEPISFATIRIESATESSEKPLALLACDIDGYFSVTMDEHGPYYFNMSSIGKNNALRKIELPKGTMTWDAGQLYMTDDTEMLNEVTVSAQKPLVKAEIDKLTYSLEEDPEAKVSNTLDMLRKVPMITVDGDDNIQLKGSGNFKIYLNGRPSGLLSNNPSAVLKSMPASNIKDIEVITDPGARYDAEGVSGIINIITVKRTIDGYTATASLEGSVKQTYNAGLFLSMKAGKLGLTANYNYEYENEPTADLYSFRENLNDATNHFLTQTGTLKEKERMHRGYLEGSFEIDSLNLITVDANLFRKTQREYSNMDVVLTDMNGNPVYAYNLFSENKPVFGSFEMNANYQHLTQRAGEALTLSYRFTNDPGDDEAWITVEGQGSYPNLRQWDTNRAKTNEHTAQLDYTLPIGNHTLEMGGKYILRQTDSKVNHRLFDETTNAWDEVAESFLDFTHTQNIYALYLGDAIKLGNWGIKAGIRGEGTALKVDYRNDPAQNFCSNFIDLVPSMTLSYALAESQQLRVGYNMRIRRAGIDHLNPYVDERDPLNISYGNPDLESEKSNSVNLNYTLFNSKFNMNASVSHTFVNNAIEQYVFMKPDEPNVSVTTFGNIGKRSQTGLFLYLNWMPIPSIRFFMNGGIDYVKLSSEQGGYSNEGLSGRVFGGLQFNFPKDFRLHLNAGYFMPEVQLQGKRGAFLTNGITLNKDLFNKRLTIALYCKSPFMKTWKISDRVEDQNFVMLEEERKWMRDFGITISYRFGSLKTDLPKVIKGIVNDDVK</sequence>
<dbReference type="InterPro" id="IPR039426">
    <property type="entry name" value="TonB-dep_rcpt-like"/>
</dbReference>
<keyword evidence="2 7" id="KW-0813">Transport</keyword>
<dbReference type="PANTHER" id="PTHR40980:SF4">
    <property type="entry name" value="TONB-DEPENDENT RECEPTOR-LIKE BETA-BARREL DOMAIN-CONTAINING PROTEIN"/>
    <property type="match status" value="1"/>
</dbReference>
<keyword evidence="5 7" id="KW-0472">Membrane</keyword>
<dbReference type="Pfam" id="PF07715">
    <property type="entry name" value="Plug"/>
    <property type="match status" value="1"/>
</dbReference>
<keyword evidence="11" id="KW-0675">Receptor</keyword>
<evidence type="ECO:0000259" key="10">
    <source>
        <dbReference type="Pfam" id="PF14905"/>
    </source>
</evidence>
<dbReference type="PANTHER" id="PTHR40980">
    <property type="entry name" value="PLUG DOMAIN-CONTAINING PROTEIN"/>
    <property type="match status" value="1"/>
</dbReference>
<dbReference type="SUPFAM" id="SSF56935">
    <property type="entry name" value="Porins"/>
    <property type="match status" value="1"/>
</dbReference>
<proteinExistence type="inferred from homology"/>
<reference evidence="11" key="2">
    <citation type="submission" date="2021-04" db="EMBL/GenBank/DDBJ databases">
        <authorList>
            <person name="Gilroy R."/>
        </authorList>
    </citation>
    <scope>NUCLEOTIDE SEQUENCE</scope>
    <source>
        <strain evidence="11">ChiGjej6B6-14162</strain>
    </source>
</reference>
<dbReference type="PROSITE" id="PS52016">
    <property type="entry name" value="TONB_DEPENDENT_REC_3"/>
    <property type="match status" value="1"/>
</dbReference>
<evidence type="ECO:0000256" key="4">
    <source>
        <dbReference type="ARBA" id="ARBA00022692"/>
    </source>
</evidence>
<dbReference type="Gene3D" id="2.170.130.10">
    <property type="entry name" value="TonB-dependent receptor, plug domain"/>
    <property type="match status" value="1"/>
</dbReference>
<feature type="chain" id="PRO_5039478834" evidence="8">
    <location>
        <begin position="23"/>
        <end position="812"/>
    </location>
</feature>
<protein>
    <submittedName>
        <fullName evidence="11">TonB-dependent receptor</fullName>
    </submittedName>
</protein>
<evidence type="ECO:0000313" key="12">
    <source>
        <dbReference type="Proteomes" id="UP000886740"/>
    </source>
</evidence>
<reference evidence="11" key="1">
    <citation type="journal article" date="2021" name="PeerJ">
        <title>Extensive microbial diversity within the chicken gut microbiome revealed by metagenomics and culture.</title>
        <authorList>
            <person name="Gilroy R."/>
            <person name="Ravi A."/>
            <person name="Getino M."/>
            <person name="Pursley I."/>
            <person name="Horton D.L."/>
            <person name="Alikhan N.F."/>
            <person name="Baker D."/>
            <person name="Gharbi K."/>
            <person name="Hall N."/>
            <person name="Watson M."/>
            <person name="Adriaenssens E.M."/>
            <person name="Foster-Nyarko E."/>
            <person name="Jarju S."/>
            <person name="Secka A."/>
            <person name="Antonio M."/>
            <person name="Oren A."/>
            <person name="Chaudhuri R.R."/>
            <person name="La Ragione R."/>
            <person name="Hildebrand F."/>
            <person name="Pallen M.J."/>
        </authorList>
    </citation>
    <scope>NUCLEOTIDE SEQUENCE</scope>
    <source>
        <strain evidence="11">ChiGjej6B6-14162</strain>
    </source>
</reference>
<dbReference type="InterPro" id="IPR012910">
    <property type="entry name" value="Plug_dom"/>
</dbReference>
<evidence type="ECO:0000259" key="9">
    <source>
        <dbReference type="Pfam" id="PF07715"/>
    </source>
</evidence>
<comment type="similarity">
    <text evidence="7">Belongs to the TonB-dependent receptor family.</text>
</comment>
<evidence type="ECO:0000256" key="2">
    <source>
        <dbReference type="ARBA" id="ARBA00022448"/>
    </source>
</evidence>
<dbReference type="SUPFAM" id="SSF49464">
    <property type="entry name" value="Carboxypeptidase regulatory domain-like"/>
    <property type="match status" value="1"/>
</dbReference>
<dbReference type="InterPro" id="IPR036942">
    <property type="entry name" value="Beta-barrel_TonB_sf"/>
</dbReference>
<evidence type="ECO:0000256" key="7">
    <source>
        <dbReference type="PROSITE-ProRule" id="PRU01360"/>
    </source>
</evidence>
<gene>
    <name evidence="11" type="ORF">H9977_09160</name>
</gene>
<dbReference type="Gene3D" id="2.40.170.20">
    <property type="entry name" value="TonB-dependent receptor, beta-barrel domain"/>
    <property type="match status" value="1"/>
</dbReference>
<evidence type="ECO:0000313" key="11">
    <source>
        <dbReference type="EMBL" id="HIX75182.1"/>
    </source>
</evidence>
<evidence type="ECO:0000256" key="5">
    <source>
        <dbReference type="ARBA" id="ARBA00023136"/>
    </source>
</evidence>
<organism evidence="11 12">
    <name type="scientific">Candidatus Parabacteroides intestinipullorum</name>
    <dbReference type="NCBI Taxonomy" id="2838723"/>
    <lineage>
        <taxon>Bacteria</taxon>
        <taxon>Pseudomonadati</taxon>
        <taxon>Bacteroidota</taxon>
        <taxon>Bacteroidia</taxon>
        <taxon>Bacteroidales</taxon>
        <taxon>Tannerellaceae</taxon>
        <taxon>Parabacteroides</taxon>
    </lineage>
</organism>
<dbReference type="InterPro" id="IPR041700">
    <property type="entry name" value="OMP_b-brl_3"/>
</dbReference>
<evidence type="ECO:0000256" key="6">
    <source>
        <dbReference type="ARBA" id="ARBA00023237"/>
    </source>
</evidence>
<feature type="domain" description="TonB-dependent receptor plug" evidence="9">
    <location>
        <begin position="150"/>
        <end position="232"/>
    </location>
</feature>
<evidence type="ECO:0000256" key="1">
    <source>
        <dbReference type="ARBA" id="ARBA00004571"/>
    </source>
</evidence>
<accession>A0A9D1X910</accession>
<keyword evidence="6 7" id="KW-0998">Cell outer membrane</keyword>
<dbReference type="GO" id="GO:0009279">
    <property type="term" value="C:cell outer membrane"/>
    <property type="evidence" value="ECO:0007669"/>
    <property type="project" value="UniProtKB-SubCell"/>
</dbReference>
<feature type="signal peptide" evidence="8">
    <location>
        <begin position="1"/>
        <end position="22"/>
    </location>
</feature>
<comment type="caution">
    <text evidence="11">The sequence shown here is derived from an EMBL/GenBank/DDBJ whole genome shotgun (WGS) entry which is preliminary data.</text>
</comment>